<evidence type="ECO:0000313" key="8">
    <source>
        <dbReference type="EMBL" id="GAA4073935.1"/>
    </source>
</evidence>
<name>A0ABP7VT87_9BACI</name>
<protein>
    <submittedName>
        <fullName evidence="8">DNA internalization-related competence protein ComEC/Rec2</fullName>
    </submittedName>
</protein>
<dbReference type="SUPFAM" id="SSF56281">
    <property type="entry name" value="Metallo-hydrolase/oxidoreductase"/>
    <property type="match status" value="1"/>
</dbReference>
<evidence type="ECO:0000256" key="3">
    <source>
        <dbReference type="ARBA" id="ARBA00022692"/>
    </source>
</evidence>
<dbReference type="RefSeq" id="WP_344912564.1">
    <property type="nucleotide sequence ID" value="NZ_BAABDL010000104.1"/>
</dbReference>
<feature type="transmembrane region" description="Helical" evidence="6">
    <location>
        <begin position="473"/>
        <end position="493"/>
    </location>
</feature>
<feature type="transmembrane region" description="Helical" evidence="6">
    <location>
        <begin position="6"/>
        <end position="39"/>
    </location>
</feature>
<dbReference type="InterPro" id="IPR052159">
    <property type="entry name" value="Competence_DNA_uptake"/>
</dbReference>
<dbReference type="InterPro" id="IPR004477">
    <property type="entry name" value="ComEC_N"/>
</dbReference>
<sequence>MRGKGYFLVISLLVGYYLANQLILSFAIALVWLVVLLIYYQRKRLELIECLVLVVLTLFFSQHFVPDQFDRSEQLNSDVEISGKITAITKQSDQQTTFILRDSASKQLIQINQFSSSSVPLRVGARCQVTGEMNLPTNATNPGQFDFQSYLADQGIDYQINLNQSDQLQCTGTNLVGRLNHLRDQQMNRLDQRMSETSASWIKSLIFGDRSKLDDQIQDLFERWHLTHLLAISGLHVSIIVAILHFICIYLCRLTKETTYQLLITFLLIYPILAGGAPSIWRAALVTICNYLAWYQRDRIISIDFLSLAFVLLLFLKPEWINQLGFQFSFLISFSLLLSKKILGQLKTKFAQMVFISLLCMVMIIPIQVNAFYLFNPISFIINLVVTFYFSSFFIPLIFFGYLVSLLFSPLIVIIEFLINISNQLFISLLQFFDTYFYYPIVTGKLSPLIVTLYYLCLFYLLVQVEKRQFNKVISSFILLIMIIVTNQITPYLSPYGKVTVLDLGQANSLIIELPHRKAVVIYDVGATLANDYTTPTDRAYQQIIKPFLYQAGINKIDAVILSHEDHDHLGSLPYLLEDFTVQTVITSAYFEWPELLLNPLKTGLIEHQRVKTGESFSIGSHDFYSLNPSRDWRNTNDNSLVIETRFADQSWLLTGDISAHVEETIVKNNPQLAIDTLVVAHHGSATSTSQLFLTQIAPNQAIIPVGRNNFFNHPSEIVLNRLTDQGLKIYRTDQDGAIQFIFHKNQRGGTFSTHLP</sequence>
<dbReference type="InterPro" id="IPR035681">
    <property type="entry name" value="ComA-like_MBL"/>
</dbReference>
<evidence type="ECO:0000256" key="2">
    <source>
        <dbReference type="ARBA" id="ARBA00022475"/>
    </source>
</evidence>
<reference evidence="9" key="1">
    <citation type="journal article" date="2019" name="Int. J. Syst. Evol. Microbiol.">
        <title>The Global Catalogue of Microorganisms (GCM) 10K type strain sequencing project: providing services to taxonomists for standard genome sequencing and annotation.</title>
        <authorList>
            <consortium name="The Broad Institute Genomics Platform"/>
            <consortium name="The Broad Institute Genome Sequencing Center for Infectious Disease"/>
            <person name="Wu L."/>
            <person name="Ma J."/>
        </authorList>
    </citation>
    <scope>NUCLEOTIDE SEQUENCE [LARGE SCALE GENOMIC DNA]</scope>
    <source>
        <strain evidence="9">JCM 17250</strain>
    </source>
</reference>
<evidence type="ECO:0000256" key="4">
    <source>
        <dbReference type="ARBA" id="ARBA00022989"/>
    </source>
</evidence>
<keyword evidence="9" id="KW-1185">Reference proteome</keyword>
<dbReference type="InterPro" id="IPR025405">
    <property type="entry name" value="DUF4131"/>
</dbReference>
<proteinExistence type="predicted"/>
<organism evidence="8 9">
    <name type="scientific">Amphibacillus indicireducens</name>
    <dbReference type="NCBI Taxonomy" id="1076330"/>
    <lineage>
        <taxon>Bacteria</taxon>
        <taxon>Bacillati</taxon>
        <taxon>Bacillota</taxon>
        <taxon>Bacilli</taxon>
        <taxon>Bacillales</taxon>
        <taxon>Bacillaceae</taxon>
        <taxon>Amphibacillus</taxon>
    </lineage>
</organism>
<dbReference type="InterPro" id="IPR036866">
    <property type="entry name" value="RibonucZ/Hydroxyglut_hydro"/>
</dbReference>
<dbReference type="Gene3D" id="3.60.15.10">
    <property type="entry name" value="Ribonuclease Z/Hydroxyacylglutathione hydrolase-like"/>
    <property type="match status" value="1"/>
</dbReference>
<dbReference type="SMART" id="SM00849">
    <property type="entry name" value="Lactamase_B"/>
    <property type="match status" value="1"/>
</dbReference>
<feature type="transmembrane region" description="Helical" evidence="6">
    <location>
        <begin position="259"/>
        <end position="281"/>
    </location>
</feature>
<feature type="domain" description="Metallo-beta-lactamase" evidence="7">
    <location>
        <begin position="506"/>
        <end position="708"/>
    </location>
</feature>
<comment type="subcellular location">
    <subcellularLocation>
        <location evidence="1">Cell membrane</location>
        <topology evidence="1">Multi-pass membrane protein</topology>
    </subcellularLocation>
</comment>
<feature type="transmembrane region" description="Helical" evidence="6">
    <location>
        <begin position="380"/>
        <end position="404"/>
    </location>
</feature>
<dbReference type="NCBIfam" id="TIGR00361">
    <property type="entry name" value="ComEC_Rec2"/>
    <property type="match status" value="1"/>
</dbReference>
<evidence type="ECO:0000256" key="1">
    <source>
        <dbReference type="ARBA" id="ARBA00004651"/>
    </source>
</evidence>
<dbReference type="NCBIfam" id="TIGR00360">
    <property type="entry name" value="ComEC_N-term"/>
    <property type="match status" value="1"/>
</dbReference>
<keyword evidence="3 6" id="KW-0812">Transmembrane</keyword>
<dbReference type="Pfam" id="PF13567">
    <property type="entry name" value="DUF4131"/>
    <property type="match status" value="1"/>
</dbReference>
<keyword evidence="4 6" id="KW-1133">Transmembrane helix</keyword>
<feature type="transmembrane region" description="Helical" evidence="6">
    <location>
        <begin position="229"/>
        <end position="252"/>
    </location>
</feature>
<feature type="transmembrane region" description="Helical" evidence="6">
    <location>
        <begin position="411"/>
        <end position="430"/>
    </location>
</feature>
<evidence type="ECO:0000313" key="9">
    <source>
        <dbReference type="Proteomes" id="UP001501734"/>
    </source>
</evidence>
<dbReference type="CDD" id="cd07731">
    <property type="entry name" value="ComA-like_MBL-fold"/>
    <property type="match status" value="1"/>
</dbReference>
<dbReference type="Pfam" id="PF03772">
    <property type="entry name" value="Competence"/>
    <property type="match status" value="1"/>
</dbReference>
<feature type="transmembrane region" description="Helical" evidence="6">
    <location>
        <begin position="350"/>
        <end position="374"/>
    </location>
</feature>
<dbReference type="Pfam" id="PF00753">
    <property type="entry name" value="Lactamase_B"/>
    <property type="match status" value="1"/>
</dbReference>
<comment type="caution">
    <text evidence="8">The sequence shown here is derived from an EMBL/GenBank/DDBJ whole genome shotgun (WGS) entry which is preliminary data.</text>
</comment>
<dbReference type="PANTHER" id="PTHR30619:SF1">
    <property type="entry name" value="RECOMBINATION PROTEIN 2"/>
    <property type="match status" value="1"/>
</dbReference>
<dbReference type="PANTHER" id="PTHR30619">
    <property type="entry name" value="DNA INTERNALIZATION/COMPETENCE PROTEIN COMEC/REC2"/>
    <property type="match status" value="1"/>
</dbReference>
<feature type="transmembrane region" description="Helical" evidence="6">
    <location>
        <begin position="436"/>
        <end position="461"/>
    </location>
</feature>
<feature type="transmembrane region" description="Helical" evidence="6">
    <location>
        <begin position="46"/>
        <end position="65"/>
    </location>
</feature>
<evidence type="ECO:0000256" key="5">
    <source>
        <dbReference type="ARBA" id="ARBA00023136"/>
    </source>
</evidence>
<evidence type="ECO:0000259" key="7">
    <source>
        <dbReference type="SMART" id="SM00849"/>
    </source>
</evidence>
<dbReference type="EMBL" id="BAABDL010000104">
    <property type="protein sequence ID" value="GAA4073935.1"/>
    <property type="molecule type" value="Genomic_DNA"/>
</dbReference>
<keyword evidence="5 6" id="KW-0472">Membrane</keyword>
<dbReference type="InterPro" id="IPR004797">
    <property type="entry name" value="Competence_ComEC/Rec2"/>
</dbReference>
<dbReference type="Proteomes" id="UP001501734">
    <property type="component" value="Unassembled WGS sequence"/>
</dbReference>
<dbReference type="InterPro" id="IPR001279">
    <property type="entry name" value="Metallo-B-lactamas"/>
</dbReference>
<gene>
    <name evidence="8" type="ORF">GCM10022410_18940</name>
</gene>
<accession>A0ABP7VT87</accession>
<evidence type="ECO:0000256" key="6">
    <source>
        <dbReference type="SAM" id="Phobius"/>
    </source>
</evidence>
<keyword evidence="2" id="KW-1003">Cell membrane</keyword>